<comment type="caution">
    <text evidence="2">The sequence shown here is derived from an EMBL/GenBank/DDBJ whole genome shotgun (WGS) entry which is preliminary data.</text>
</comment>
<proteinExistence type="predicted"/>
<organism evidence="2 3">
    <name type="scientific">Oedothorax gibbosus</name>
    <dbReference type="NCBI Taxonomy" id="931172"/>
    <lineage>
        <taxon>Eukaryota</taxon>
        <taxon>Metazoa</taxon>
        <taxon>Ecdysozoa</taxon>
        <taxon>Arthropoda</taxon>
        <taxon>Chelicerata</taxon>
        <taxon>Arachnida</taxon>
        <taxon>Araneae</taxon>
        <taxon>Araneomorphae</taxon>
        <taxon>Entelegynae</taxon>
        <taxon>Araneoidea</taxon>
        <taxon>Linyphiidae</taxon>
        <taxon>Erigoninae</taxon>
        <taxon>Oedothorax</taxon>
    </lineage>
</organism>
<dbReference type="Proteomes" id="UP000827092">
    <property type="component" value="Unassembled WGS sequence"/>
</dbReference>
<sequence>MEFDEPATTVHQDQMILSTSSDVELDLLKDFQTMYLDSPHADFKLLVQDDAIRVHKCVLSARSPVFAKLLASSMAEMSNDEIKIDDIEIPILKTFINFLYTGRLPEAELEFDNVCGLYYAADKYDVPSLRKWCSNYLAFKMDAENACRLLSLANRHSDEKLKDLVMDYIKFEFEAVLGSESLAEFVKNETELAIEVLKLRGKKIEKKSSS</sequence>
<dbReference type="PROSITE" id="PS50097">
    <property type="entry name" value="BTB"/>
    <property type="match status" value="1"/>
</dbReference>
<feature type="domain" description="BTB" evidence="1">
    <location>
        <begin position="41"/>
        <end position="108"/>
    </location>
</feature>
<dbReference type="AlphaFoldDB" id="A0AAV6UI04"/>
<keyword evidence="3" id="KW-1185">Reference proteome</keyword>
<dbReference type="CDD" id="cd18186">
    <property type="entry name" value="BTB_POZ_ZBTB_KLHL-like"/>
    <property type="match status" value="1"/>
</dbReference>
<dbReference type="Gene3D" id="3.30.710.10">
    <property type="entry name" value="Potassium Channel Kv1.1, Chain A"/>
    <property type="match status" value="1"/>
</dbReference>
<reference evidence="2 3" key="1">
    <citation type="journal article" date="2022" name="Nat. Ecol. Evol.">
        <title>A masculinizing supergene underlies an exaggerated male reproductive morph in a spider.</title>
        <authorList>
            <person name="Hendrickx F."/>
            <person name="De Corte Z."/>
            <person name="Sonet G."/>
            <person name="Van Belleghem S.M."/>
            <person name="Kostlbacher S."/>
            <person name="Vangestel C."/>
        </authorList>
    </citation>
    <scope>NUCLEOTIDE SEQUENCE [LARGE SCALE GENOMIC DNA]</scope>
    <source>
        <strain evidence="2">W744_W776</strain>
    </source>
</reference>
<dbReference type="EMBL" id="JAFNEN010000391">
    <property type="protein sequence ID" value="KAG8184012.1"/>
    <property type="molecule type" value="Genomic_DNA"/>
</dbReference>
<accession>A0AAV6UI04</accession>
<dbReference type="SUPFAM" id="SSF54695">
    <property type="entry name" value="POZ domain"/>
    <property type="match status" value="1"/>
</dbReference>
<dbReference type="CDD" id="cd14733">
    <property type="entry name" value="BACK"/>
    <property type="match status" value="1"/>
</dbReference>
<evidence type="ECO:0000313" key="3">
    <source>
        <dbReference type="Proteomes" id="UP000827092"/>
    </source>
</evidence>
<evidence type="ECO:0000313" key="2">
    <source>
        <dbReference type="EMBL" id="KAG8184012.1"/>
    </source>
</evidence>
<dbReference type="Pfam" id="PF00651">
    <property type="entry name" value="BTB"/>
    <property type="match status" value="1"/>
</dbReference>
<evidence type="ECO:0000259" key="1">
    <source>
        <dbReference type="PROSITE" id="PS50097"/>
    </source>
</evidence>
<protein>
    <recommendedName>
        <fullName evidence="1">BTB domain-containing protein</fullName>
    </recommendedName>
</protein>
<dbReference type="InterPro" id="IPR000210">
    <property type="entry name" value="BTB/POZ_dom"/>
</dbReference>
<dbReference type="PANTHER" id="PTHR24413">
    <property type="entry name" value="SPECKLE-TYPE POZ PROTEIN"/>
    <property type="match status" value="1"/>
</dbReference>
<name>A0AAV6UI04_9ARAC</name>
<dbReference type="Gene3D" id="1.25.40.420">
    <property type="match status" value="1"/>
</dbReference>
<gene>
    <name evidence="2" type="ORF">JTE90_024469</name>
</gene>
<dbReference type="InterPro" id="IPR011333">
    <property type="entry name" value="SKP1/BTB/POZ_sf"/>
</dbReference>
<dbReference type="SMART" id="SM00225">
    <property type="entry name" value="BTB"/>
    <property type="match status" value="1"/>
</dbReference>